<dbReference type="Proteomes" id="UP000031512">
    <property type="component" value="Unassembled WGS sequence"/>
</dbReference>
<dbReference type="KEGG" id="beq:BEWA_035730"/>
<organism evidence="2 3">
    <name type="scientific">Theileria equi strain WA</name>
    <dbReference type="NCBI Taxonomy" id="1537102"/>
    <lineage>
        <taxon>Eukaryota</taxon>
        <taxon>Sar</taxon>
        <taxon>Alveolata</taxon>
        <taxon>Apicomplexa</taxon>
        <taxon>Aconoidasida</taxon>
        <taxon>Piroplasmida</taxon>
        <taxon>Theileriidae</taxon>
        <taxon>Theileria</taxon>
    </lineage>
</organism>
<dbReference type="AlphaFoldDB" id="L1LDL0"/>
<evidence type="ECO:0000313" key="3">
    <source>
        <dbReference type="Proteomes" id="UP000031512"/>
    </source>
</evidence>
<gene>
    <name evidence="2" type="ORF">BEWA_035730</name>
</gene>
<feature type="region of interest" description="Disordered" evidence="1">
    <location>
        <begin position="473"/>
        <end position="493"/>
    </location>
</feature>
<dbReference type="eggNOG" id="KOG1366">
    <property type="taxonomic scope" value="Eukaryota"/>
</dbReference>
<evidence type="ECO:0000256" key="1">
    <source>
        <dbReference type="SAM" id="MobiDB-lite"/>
    </source>
</evidence>
<dbReference type="EMBL" id="ACOU01000002">
    <property type="protein sequence ID" value="EKX73537.1"/>
    <property type="molecule type" value="Genomic_DNA"/>
</dbReference>
<proteinExistence type="predicted"/>
<dbReference type="VEuPathDB" id="PiroplasmaDB:BEWA_035730"/>
<dbReference type="RefSeq" id="XP_004832989.1">
    <property type="nucleotide sequence ID" value="XM_004832932.1"/>
</dbReference>
<sequence>MSADAYTLKLSIERKCVGNDCGCQWNPKKPDGLETEKNEKVDQVVGFVSYTHFSKEEFKLLKSLGNNEKLDVGGNQEVKHVKKASVYYCDKDYEGINVKPLLIEVKDNGNRSTYYLKYEDGELEEHDSKVWKKRGGSLQDLLNERNLGVNNRIPLHLDQPDKHFESDSNISKEVTVQSVGDKTTLSGSEYTAKTYKITDQNVRLSRVENDKEKIDIKIPHDTLDGIKLYYSPVNPNVPLMFELKSSNGGDSTFYESISQDGNNWIEVGKGKSKNFYTDKSGTIPQPALAEQLDKVLCSQGYVTIDLSYDTSTSGGRYCCEDHGGKGKNDGRVTVSEVSGPSRSSSITFYGHSITSPGLSLAGIYYKDTQGKRNRIKIPGLDNSGDSSVKLYTFYSNGSKDPKLIFVEYTDQPNFKGWYRGSTTDGSQWKKVLNAPKKSPDEVKGKGSSEGEFKKYVDKLNCIISGTGGECADTSKLSSLPPPAGPQGLPEPEEPTLSLYEALEKFPAPPPEPEALGDPVSGGILTVLTGLGSTSGTLVGSAATFFGGWKPYNCFKGDTWIIGPDYWMNSL</sequence>
<reference evidence="2 3" key="1">
    <citation type="journal article" date="2012" name="BMC Genomics">
        <title>Comparative genomic analysis and phylogenetic position of Theileria equi.</title>
        <authorList>
            <person name="Kappmeyer L.S."/>
            <person name="Thiagarajan M."/>
            <person name="Herndon D.R."/>
            <person name="Ramsay J.D."/>
            <person name="Caler E."/>
            <person name="Djikeng A."/>
            <person name="Gillespie J.J."/>
            <person name="Lau A.O."/>
            <person name="Roalson E.H."/>
            <person name="Silva J.C."/>
            <person name="Silva M.G."/>
            <person name="Suarez C.E."/>
            <person name="Ueti M.W."/>
            <person name="Nene V.M."/>
            <person name="Mealey R.H."/>
            <person name="Knowles D.P."/>
            <person name="Brayton K.A."/>
        </authorList>
    </citation>
    <scope>NUCLEOTIDE SEQUENCE [LARGE SCALE GENOMIC DNA]</scope>
    <source>
        <strain evidence="2 3">WA</strain>
    </source>
</reference>
<name>L1LDL0_THEEQ</name>
<protein>
    <submittedName>
        <fullName evidence="2">Uncharacterized protein</fullName>
    </submittedName>
</protein>
<dbReference type="GeneID" id="15807941"/>
<keyword evidence="3" id="KW-1185">Reference proteome</keyword>
<accession>L1LDL0</accession>
<dbReference type="STRING" id="1537102.L1LDL0"/>
<comment type="caution">
    <text evidence="2">The sequence shown here is derived from an EMBL/GenBank/DDBJ whole genome shotgun (WGS) entry which is preliminary data.</text>
</comment>
<evidence type="ECO:0000313" key="2">
    <source>
        <dbReference type="EMBL" id="EKX73537.1"/>
    </source>
</evidence>